<sequence>MPVTRTASLRRLRLLLVPLALGGSLVACAPQNTGATYSSAALGVPATVTYGVIKGTRPVVVQNNQTGIGTVAGAGLGGVAGSFIGGHSTRGNILGALGGAVVGGLAGNAIERGAGTGNAIEFVIGQDNGPDITVVQTNEENLQVGDRVFISYGADRARIGRAITAPPGAAPAGYGASPYPAQATQPYAAQPYGAQPGYPAGSYAPR</sequence>
<evidence type="ECO:0000313" key="8">
    <source>
        <dbReference type="EMBL" id="MFC0409924.1"/>
    </source>
</evidence>
<feature type="region of interest" description="Disordered" evidence="5">
    <location>
        <begin position="187"/>
        <end position="206"/>
    </location>
</feature>
<proteinExistence type="inferred from homology"/>
<feature type="domain" description="Glycine zipper 2TM" evidence="7">
    <location>
        <begin position="68"/>
        <end position="111"/>
    </location>
</feature>
<name>A0ABV6JW17_9PROT</name>
<comment type="caution">
    <text evidence="8">The sequence shown here is derived from an EMBL/GenBank/DDBJ whole genome shotgun (WGS) entry which is preliminary data.</text>
</comment>
<dbReference type="Pfam" id="PF05433">
    <property type="entry name" value="Rick_17kDa_Anti"/>
    <property type="match status" value="1"/>
</dbReference>
<accession>A0ABV6JW17</accession>
<protein>
    <recommendedName>
        <fullName evidence="3">17 kDa surface antigen</fullName>
    </recommendedName>
</protein>
<dbReference type="EMBL" id="JBHLUN010000012">
    <property type="protein sequence ID" value="MFC0409924.1"/>
    <property type="molecule type" value="Genomic_DNA"/>
</dbReference>
<evidence type="ECO:0000256" key="4">
    <source>
        <dbReference type="ARBA" id="ARBA00023288"/>
    </source>
</evidence>
<organism evidence="8 9">
    <name type="scientific">Roseomonas elaeocarpi</name>
    <dbReference type="NCBI Taxonomy" id="907779"/>
    <lineage>
        <taxon>Bacteria</taxon>
        <taxon>Pseudomonadati</taxon>
        <taxon>Pseudomonadota</taxon>
        <taxon>Alphaproteobacteria</taxon>
        <taxon>Acetobacterales</taxon>
        <taxon>Roseomonadaceae</taxon>
        <taxon>Roseomonas</taxon>
    </lineage>
</organism>
<comment type="subcellular location">
    <subcellularLocation>
        <location evidence="1">Cell outer membrane</location>
        <topology evidence="1">Lipid-anchor</topology>
    </subcellularLocation>
</comment>
<evidence type="ECO:0000256" key="1">
    <source>
        <dbReference type="ARBA" id="ARBA00004459"/>
    </source>
</evidence>
<reference evidence="8 9" key="1">
    <citation type="submission" date="2024-09" db="EMBL/GenBank/DDBJ databases">
        <authorList>
            <person name="Sun Q."/>
            <person name="Mori K."/>
        </authorList>
    </citation>
    <scope>NUCLEOTIDE SEQUENCE [LARGE SCALE GENOMIC DNA]</scope>
    <source>
        <strain evidence="8 9">TBRC 5777</strain>
    </source>
</reference>
<dbReference type="PROSITE" id="PS51257">
    <property type="entry name" value="PROKAR_LIPOPROTEIN"/>
    <property type="match status" value="1"/>
</dbReference>
<evidence type="ECO:0000256" key="5">
    <source>
        <dbReference type="SAM" id="MobiDB-lite"/>
    </source>
</evidence>
<evidence type="ECO:0000256" key="2">
    <source>
        <dbReference type="ARBA" id="ARBA00008681"/>
    </source>
</evidence>
<keyword evidence="4" id="KW-0449">Lipoprotein</keyword>
<comment type="similarity">
    <text evidence="2">Belongs to the rickettsiale 17 kDa surface antigen family.</text>
</comment>
<dbReference type="Proteomes" id="UP001589865">
    <property type="component" value="Unassembled WGS sequence"/>
</dbReference>
<gene>
    <name evidence="8" type="ORF">ACFFGY_16855</name>
</gene>
<keyword evidence="6" id="KW-0732">Signal</keyword>
<dbReference type="InterPro" id="IPR008816">
    <property type="entry name" value="Gly_zipper_2TM_dom"/>
</dbReference>
<evidence type="ECO:0000256" key="6">
    <source>
        <dbReference type="SAM" id="SignalP"/>
    </source>
</evidence>
<feature type="chain" id="PRO_5047145062" description="17 kDa surface antigen" evidence="6">
    <location>
        <begin position="30"/>
        <end position="206"/>
    </location>
</feature>
<evidence type="ECO:0000259" key="7">
    <source>
        <dbReference type="Pfam" id="PF05433"/>
    </source>
</evidence>
<evidence type="ECO:0000256" key="3">
    <source>
        <dbReference type="ARBA" id="ARBA00015281"/>
    </source>
</evidence>
<evidence type="ECO:0000313" key="9">
    <source>
        <dbReference type="Proteomes" id="UP001589865"/>
    </source>
</evidence>
<feature type="signal peptide" evidence="6">
    <location>
        <begin position="1"/>
        <end position="29"/>
    </location>
</feature>
<keyword evidence="9" id="KW-1185">Reference proteome</keyword>
<dbReference type="RefSeq" id="WP_377045674.1">
    <property type="nucleotide sequence ID" value="NZ_JBHLUN010000012.1"/>
</dbReference>